<dbReference type="OrthoDB" id="20727at2759"/>
<evidence type="ECO:0000256" key="1">
    <source>
        <dbReference type="PROSITE-ProRule" id="PRU00023"/>
    </source>
</evidence>
<feature type="coiled-coil region" evidence="2">
    <location>
        <begin position="307"/>
        <end position="377"/>
    </location>
</feature>
<dbReference type="Gene3D" id="1.25.40.20">
    <property type="entry name" value="Ankyrin repeat-containing domain"/>
    <property type="match status" value="2"/>
</dbReference>
<feature type="compositionally biased region" description="Basic residues" evidence="3">
    <location>
        <begin position="529"/>
        <end position="543"/>
    </location>
</feature>
<dbReference type="Proteomes" id="UP000315496">
    <property type="component" value="Chromosome 1"/>
</dbReference>
<feature type="coiled-coil region" evidence="2">
    <location>
        <begin position="405"/>
        <end position="468"/>
    </location>
</feature>
<accession>A0A4Z1SVN6</accession>
<dbReference type="PANTHER" id="PTHR24120">
    <property type="entry name" value="GH07239P"/>
    <property type="match status" value="1"/>
</dbReference>
<dbReference type="PROSITE" id="PS50297">
    <property type="entry name" value="ANK_REP_REGION"/>
    <property type="match status" value="1"/>
</dbReference>
<organism evidence="4 5">
    <name type="scientific">Giardia muris</name>
    <dbReference type="NCBI Taxonomy" id="5742"/>
    <lineage>
        <taxon>Eukaryota</taxon>
        <taxon>Metamonada</taxon>
        <taxon>Diplomonadida</taxon>
        <taxon>Hexamitidae</taxon>
        <taxon>Giardiinae</taxon>
        <taxon>Giardia</taxon>
    </lineage>
</organism>
<evidence type="ECO:0000256" key="3">
    <source>
        <dbReference type="SAM" id="MobiDB-lite"/>
    </source>
</evidence>
<reference evidence="4 5" key="1">
    <citation type="submission" date="2019-05" db="EMBL/GenBank/DDBJ databases">
        <title>The compact genome of Giardia muris reveals important steps in the evolution of intestinal protozoan parasites.</title>
        <authorList>
            <person name="Xu F."/>
            <person name="Jimenez-Gonzalez A."/>
            <person name="Einarsson E."/>
            <person name="Astvaldsson A."/>
            <person name="Peirasmaki D."/>
            <person name="Eckmann L."/>
            <person name="Andersson J.O."/>
            <person name="Svard S.G."/>
            <person name="Jerlstrom-Hultqvist J."/>
        </authorList>
    </citation>
    <scope>NUCLEOTIDE SEQUENCE [LARGE SCALE GENOMIC DNA]</scope>
    <source>
        <strain evidence="4 5">Roberts-Thomson</strain>
    </source>
</reference>
<proteinExistence type="predicted"/>
<dbReference type="VEuPathDB" id="GiardiaDB:GMRT_16353"/>
<name>A0A4Z1SVN6_GIAMU</name>
<feature type="repeat" description="ANK" evidence="1">
    <location>
        <begin position="667"/>
        <end position="688"/>
    </location>
</feature>
<feature type="compositionally biased region" description="Polar residues" evidence="3">
    <location>
        <begin position="544"/>
        <end position="555"/>
    </location>
</feature>
<evidence type="ECO:0000313" key="4">
    <source>
        <dbReference type="EMBL" id="TNJ29700.1"/>
    </source>
</evidence>
<keyword evidence="2" id="KW-0175">Coiled coil</keyword>
<dbReference type="EMBL" id="VDLU01000001">
    <property type="protein sequence ID" value="TNJ29700.1"/>
    <property type="molecule type" value="Genomic_DNA"/>
</dbReference>
<feature type="region of interest" description="Disordered" evidence="3">
    <location>
        <begin position="487"/>
        <end position="555"/>
    </location>
</feature>
<evidence type="ECO:0000313" key="5">
    <source>
        <dbReference type="Proteomes" id="UP000315496"/>
    </source>
</evidence>
<comment type="caution">
    <text evidence="4">The sequence shown here is derived from an EMBL/GenBank/DDBJ whole genome shotgun (WGS) entry which is preliminary data.</text>
</comment>
<dbReference type="SUPFAM" id="SSF48403">
    <property type="entry name" value="Ankyrin repeat"/>
    <property type="match status" value="1"/>
</dbReference>
<keyword evidence="1" id="KW-0040">ANK repeat</keyword>
<dbReference type="SMART" id="SM00248">
    <property type="entry name" value="ANK"/>
    <property type="match status" value="6"/>
</dbReference>
<sequence length="886" mass="97970">MTPPLADLFEAVEAKGVYAPYTRGPDGNLVTIITYVWPSLFDDPQEHKRAIARTDLVCALTHPAIRRPIERVSERGALHLVYEPIHAIPLAEATGHSPPTEASVWGLLLQLTSLVIYLGGCLPTKRRALLLRHLSVFTVFVDTAGNIVIPEFNDLYCYQLQPPGPGTASLKVAKLDRRADSLAKDLLVSDEDVTIDSIVVPQLAQIIYFLCTHQTCETANYTEDQLRSHISSLNGLSGSLQALLITLFLGHEGRFPSVVLVHQQACRHTGLQVPESYIEEDSQVPVGQEGPNLNPLRLSTCTRTEAISVLKSENEDLRLANEELLRKLNEKSGSEQPDSSERMIELNDVVAQLSNEVRTLNGELAASKEIIQALEGELSHLKTSPPLTQETTNLRTSLTCLRTEFQVVMTQLQNVQREKKTAEEALRVTQNRATVDIQNTLEAHKRELEALNLKVEALQGKIQERDDLIATLYRTISVTDASPLPYTELSHKPRKAPEPVIDQGYSDRDATPTVTNFTSEPYLRAPAVPHRRLSSARSSKSHRTPSPQFRTSPTWDRTTEVMLPNQLIRLRSELTAADRLLQKFDTLSDVVIHAGEHGYTRLMEAICNTKQPRLTNCRSVIDFNEYEADFGKQSNVGLTALMIAALKNNEHAVRFLARHEAGFQTCNGYTALHLALLANHYSIARTLLPYEGGRPPLEGIAVEGTTTNLMLAADSNDLVQAFVCLDTQKGLHNAQGYTALMIAAQKGNAEICQMLVSDEKGLRNSDNETALMIAARAGQRNCVRVLASSEKGLCNRRGQTALMIAAMAGHADIVAVLRNLEAGRNAHVFEKETGYTALIYAIKGQHRDCIEKLAQKEAKRPDLRGNLPRSFASPGDFLRFCQSLGL</sequence>
<dbReference type="InterPro" id="IPR036770">
    <property type="entry name" value="Ankyrin_rpt-contain_sf"/>
</dbReference>
<dbReference type="PROSITE" id="PS50088">
    <property type="entry name" value="ANK_REPEAT"/>
    <property type="match status" value="2"/>
</dbReference>
<dbReference type="AlphaFoldDB" id="A0A4Z1SVN6"/>
<dbReference type="InterPro" id="IPR002110">
    <property type="entry name" value="Ankyrin_rpt"/>
</dbReference>
<dbReference type="PANTHER" id="PTHR24120:SF4">
    <property type="entry name" value="GH07239P"/>
    <property type="match status" value="1"/>
</dbReference>
<keyword evidence="5" id="KW-1185">Reference proteome</keyword>
<feature type="repeat" description="ANK" evidence="1">
    <location>
        <begin position="735"/>
        <end position="767"/>
    </location>
</feature>
<dbReference type="Pfam" id="PF12796">
    <property type="entry name" value="Ank_2"/>
    <property type="match status" value="3"/>
</dbReference>
<gene>
    <name evidence="4" type="ORF">GMRT_16353</name>
</gene>
<protein>
    <submittedName>
        <fullName evidence="4">Ankyrin repeat protein 1</fullName>
    </submittedName>
</protein>
<evidence type="ECO:0000256" key="2">
    <source>
        <dbReference type="SAM" id="Coils"/>
    </source>
</evidence>